<dbReference type="Proteomes" id="UP000323506">
    <property type="component" value="Chromosome A01"/>
</dbReference>
<evidence type="ECO:0000313" key="2">
    <source>
        <dbReference type="Proteomes" id="UP000323506"/>
    </source>
</evidence>
<sequence>MDGIIQWPIKASLNHKSVTFAHKPQNRHLVSIVTKQARIRRFYGSVGLLYGGRGCGGCAWEPFVGARSAIALVYSRNL</sequence>
<proteinExistence type="predicted"/>
<accession>A0A5D2HMR4</accession>
<name>A0A5D2HMR4_GOSDA</name>
<evidence type="ECO:0000313" key="1">
    <source>
        <dbReference type="EMBL" id="TYH31561.1"/>
    </source>
</evidence>
<dbReference type="EMBL" id="CM017688">
    <property type="protein sequence ID" value="TYH31561.1"/>
    <property type="molecule type" value="Genomic_DNA"/>
</dbReference>
<dbReference type="AlphaFoldDB" id="A0A5D2HMR4"/>
<protein>
    <submittedName>
        <fullName evidence="1">Uncharacterized protein</fullName>
    </submittedName>
</protein>
<keyword evidence="2" id="KW-1185">Reference proteome</keyword>
<gene>
    <name evidence="1" type="ORF">ES288_A01G182600v1</name>
</gene>
<reference evidence="1 2" key="1">
    <citation type="submission" date="2019-06" db="EMBL/GenBank/DDBJ databases">
        <title>WGS assembly of Gossypium darwinii.</title>
        <authorList>
            <person name="Chen Z.J."/>
            <person name="Sreedasyam A."/>
            <person name="Ando A."/>
            <person name="Song Q."/>
            <person name="De L."/>
            <person name="Hulse-Kemp A."/>
            <person name="Ding M."/>
            <person name="Ye W."/>
            <person name="Kirkbride R."/>
            <person name="Jenkins J."/>
            <person name="Plott C."/>
            <person name="Lovell J."/>
            <person name="Lin Y.-M."/>
            <person name="Vaughn R."/>
            <person name="Liu B."/>
            <person name="Li W."/>
            <person name="Simpson S."/>
            <person name="Scheffler B."/>
            <person name="Saski C."/>
            <person name="Grover C."/>
            <person name="Hu G."/>
            <person name="Conover J."/>
            <person name="Carlson J."/>
            <person name="Shu S."/>
            <person name="Boston L."/>
            <person name="Williams M."/>
            <person name="Peterson D."/>
            <person name="Mcgee K."/>
            <person name="Jones D."/>
            <person name="Wendel J."/>
            <person name="Stelly D."/>
            <person name="Grimwood J."/>
            <person name="Schmutz J."/>
        </authorList>
    </citation>
    <scope>NUCLEOTIDE SEQUENCE [LARGE SCALE GENOMIC DNA]</scope>
    <source>
        <strain evidence="1">1808015.09</strain>
    </source>
</reference>
<organism evidence="1 2">
    <name type="scientific">Gossypium darwinii</name>
    <name type="common">Darwin's cotton</name>
    <name type="synonym">Gossypium barbadense var. darwinii</name>
    <dbReference type="NCBI Taxonomy" id="34276"/>
    <lineage>
        <taxon>Eukaryota</taxon>
        <taxon>Viridiplantae</taxon>
        <taxon>Streptophyta</taxon>
        <taxon>Embryophyta</taxon>
        <taxon>Tracheophyta</taxon>
        <taxon>Spermatophyta</taxon>
        <taxon>Magnoliopsida</taxon>
        <taxon>eudicotyledons</taxon>
        <taxon>Gunneridae</taxon>
        <taxon>Pentapetalae</taxon>
        <taxon>rosids</taxon>
        <taxon>malvids</taxon>
        <taxon>Malvales</taxon>
        <taxon>Malvaceae</taxon>
        <taxon>Malvoideae</taxon>
        <taxon>Gossypium</taxon>
    </lineage>
</organism>